<dbReference type="RefSeq" id="WP_066922553.1">
    <property type="nucleotide sequence ID" value="NZ_CP011971.1"/>
</dbReference>
<sequence length="394" mass="44040">MLNLTRGQLPAWLCETRVSATRLVVPVLLCLTAFQGAQAQVGAKEAELKQVKNRIESIRKAIHTEAERRDALTGQLKKADLDIQAARERLAAVRSNRIAAERRLTELGMEQADTRGKIAGERDALAGELTTAYINGRQEHLKLLLNQGNPTQLGRMMAYYGYFSRVRAERITSIGEHLAHLELLAERISAETLRLKTLEQEQERDVRALAGARSQRARTLAQVQSTLKTRNDELTKLQRDARALEKLVEELRRAIEEFPELAERPFQQIRGKLPWPVKGSVLARFGQLRSGGPLKWQGLVIGAARGTEVRAPYYGRVVYADWLPGLGLLIVLDHGGGYMSLYGHNEQLYRRVGDRVEPGDPIGAVGDAAVGQPGLYLEIRKGKQALNPQDWLRK</sequence>
<dbReference type="InterPro" id="IPR016047">
    <property type="entry name" value="M23ase_b-sheet_dom"/>
</dbReference>
<gene>
    <name evidence="3" type="ORF">ACG33_15435</name>
</gene>
<reference evidence="3 4" key="1">
    <citation type="submission" date="2015-06" db="EMBL/GenBank/DDBJ databases">
        <title>A Comprehensive Approach to Explore the Metabolic and Phylogenetic Diversity of Bacterial Steroid Degradation in the Environment: Testosterone as an Example.</title>
        <authorList>
            <person name="Yang F.-C."/>
            <person name="Chen Y.-L."/>
            <person name="Yu C.-P."/>
            <person name="Tang S.-L."/>
            <person name="Wang P.-H."/>
            <person name="Ismail W."/>
            <person name="Wang C.-H."/>
            <person name="Yang C.-Y."/>
            <person name="Chiang Y.-R."/>
        </authorList>
    </citation>
    <scope>NUCLEOTIDE SEQUENCE [LARGE SCALE GENOMIC DNA]</scope>
    <source>
        <strain evidence="3 4">DSM 18526</strain>
    </source>
</reference>
<name>A0A127FEW8_STEDE</name>
<dbReference type="InterPro" id="IPR011055">
    <property type="entry name" value="Dup_hybrid_motif"/>
</dbReference>
<protein>
    <recommendedName>
        <fullName evidence="2">M23ase beta-sheet core domain-containing protein</fullName>
    </recommendedName>
</protein>
<dbReference type="InterPro" id="IPR050570">
    <property type="entry name" value="Cell_wall_metabolism_enzyme"/>
</dbReference>
<evidence type="ECO:0000256" key="1">
    <source>
        <dbReference type="SAM" id="Coils"/>
    </source>
</evidence>
<feature type="coiled-coil region" evidence="1">
    <location>
        <begin position="181"/>
        <end position="264"/>
    </location>
</feature>
<evidence type="ECO:0000313" key="3">
    <source>
        <dbReference type="EMBL" id="AMN48465.1"/>
    </source>
</evidence>
<proteinExistence type="predicted"/>
<dbReference type="GO" id="GO:0004222">
    <property type="term" value="F:metalloendopeptidase activity"/>
    <property type="evidence" value="ECO:0007669"/>
    <property type="project" value="TreeGrafter"/>
</dbReference>
<evidence type="ECO:0000259" key="2">
    <source>
        <dbReference type="Pfam" id="PF01551"/>
    </source>
</evidence>
<dbReference type="AlphaFoldDB" id="A0A127FEW8"/>
<dbReference type="Gene3D" id="2.70.70.10">
    <property type="entry name" value="Glucose Permease (Domain IIA)"/>
    <property type="match status" value="1"/>
</dbReference>
<dbReference type="Proteomes" id="UP000070250">
    <property type="component" value="Chromosome"/>
</dbReference>
<dbReference type="STRING" id="465721.ACG33_15435"/>
<organism evidence="3 4">
    <name type="scientific">Steroidobacter denitrificans</name>
    <dbReference type="NCBI Taxonomy" id="465721"/>
    <lineage>
        <taxon>Bacteria</taxon>
        <taxon>Pseudomonadati</taxon>
        <taxon>Pseudomonadota</taxon>
        <taxon>Gammaproteobacteria</taxon>
        <taxon>Steroidobacterales</taxon>
        <taxon>Steroidobacteraceae</taxon>
        <taxon>Steroidobacter</taxon>
    </lineage>
</organism>
<dbReference type="PANTHER" id="PTHR21666:SF270">
    <property type="entry name" value="MUREIN HYDROLASE ACTIVATOR ENVC"/>
    <property type="match status" value="1"/>
</dbReference>
<dbReference type="CDD" id="cd12797">
    <property type="entry name" value="M23_peptidase"/>
    <property type="match status" value="1"/>
</dbReference>
<keyword evidence="4" id="KW-1185">Reference proteome</keyword>
<dbReference type="EMBL" id="CP011971">
    <property type="protein sequence ID" value="AMN48465.1"/>
    <property type="molecule type" value="Genomic_DNA"/>
</dbReference>
<evidence type="ECO:0000313" key="4">
    <source>
        <dbReference type="Proteomes" id="UP000070250"/>
    </source>
</evidence>
<dbReference type="Gene3D" id="6.10.250.3150">
    <property type="match status" value="1"/>
</dbReference>
<dbReference type="FunFam" id="2.70.70.10:FF:000003">
    <property type="entry name" value="Murein hydrolase activator EnvC"/>
    <property type="match status" value="1"/>
</dbReference>
<feature type="coiled-coil region" evidence="1">
    <location>
        <begin position="34"/>
        <end position="103"/>
    </location>
</feature>
<dbReference type="Pfam" id="PF01551">
    <property type="entry name" value="Peptidase_M23"/>
    <property type="match status" value="1"/>
</dbReference>
<keyword evidence="1" id="KW-0175">Coiled coil</keyword>
<feature type="domain" description="M23ase beta-sheet core" evidence="2">
    <location>
        <begin position="296"/>
        <end position="388"/>
    </location>
</feature>
<dbReference type="SUPFAM" id="SSF51261">
    <property type="entry name" value="Duplicated hybrid motif"/>
    <property type="match status" value="1"/>
</dbReference>
<dbReference type="PANTHER" id="PTHR21666">
    <property type="entry name" value="PEPTIDASE-RELATED"/>
    <property type="match status" value="1"/>
</dbReference>
<dbReference type="KEGG" id="sdf:ACG33_15435"/>
<accession>A0A127FEW8</accession>